<keyword evidence="1" id="KW-1133">Transmembrane helix</keyword>
<gene>
    <name evidence="2" type="ORF">KCG34_03510</name>
</gene>
<protein>
    <submittedName>
        <fullName evidence="2">DUF2842 domain-containing protein</fullName>
    </submittedName>
</protein>
<dbReference type="AlphaFoldDB" id="A0A975IX25"/>
<dbReference type="KEGG" id="caul:KCG34_03510"/>
<feature type="transmembrane region" description="Helical" evidence="1">
    <location>
        <begin position="55"/>
        <end position="75"/>
    </location>
</feature>
<evidence type="ECO:0000256" key="1">
    <source>
        <dbReference type="SAM" id="Phobius"/>
    </source>
</evidence>
<dbReference type="EMBL" id="CP073078">
    <property type="protein sequence ID" value="QUD88966.1"/>
    <property type="molecule type" value="Genomic_DNA"/>
</dbReference>
<sequence>MPCWRAGGQGVGDAPMNARTRKLIGGLGILVFLAAYVIAVVNLADHLPDNQLIKLAYYVLSGTLWGAPLIPLITWMNRGR</sequence>
<dbReference type="Pfam" id="PF11003">
    <property type="entry name" value="DUF2842"/>
    <property type="match status" value="1"/>
</dbReference>
<evidence type="ECO:0000313" key="2">
    <source>
        <dbReference type="EMBL" id="QUD88966.1"/>
    </source>
</evidence>
<reference evidence="2" key="1">
    <citation type="submission" date="2021-04" db="EMBL/GenBank/DDBJ databases">
        <title>The complete genome sequence of Caulobacter sp. S6.</title>
        <authorList>
            <person name="Tang Y."/>
            <person name="Ouyang W."/>
            <person name="Liu Q."/>
            <person name="Huang B."/>
            <person name="Guo Z."/>
            <person name="Lei P."/>
        </authorList>
    </citation>
    <scope>NUCLEOTIDE SEQUENCE</scope>
    <source>
        <strain evidence="2">S6</strain>
    </source>
</reference>
<evidence type="ECO:0000313" key="3">
    <source>
        <dbReference type="Proteomes" id="UP000676409"/>
    </source>
</evidence>
<dbReference type="Proteomes" id="UP000676409">
    <property type="component" value="Chromosome"/>
</dbReference>
<dbReference type="InterPro" id="IPR021265">
    <property type="entry name" value="DUF2842"/>
</dbReference>
<keyword evidence="3" id="KW-1185">Reference proteome</keyword>
<name>A0A975IX25_9CAUL</name>
<keyword evidence="1" id="KW-0812">Transmembrane</keyword>
<proteinExistence type="predicted"/>
<organism evidence="2 3">
    <name type="scientific">Phenylobacterium montanum</name>
    <dbReference type="NCBI Taxonomy" id="2823693"/>
    <lineage>
        <taxon>Bacteria</taxon>
        <taxon>Pseudomonadati</taxon>
        <taxon>Pseudomonadota</taxon>
        <taxon>Alphaproteobacteria</taxon>
        <taxon>Caulobacterales</taxon>
        <taxon>Caulobacteraceae</taxon>
        <taxon>Phenylobacterium</taxon>
    </lineage>
</organism>
<feature type="transmembrane region" description="Helical" evidence="1">
    <location>
        <begin position="23"/>
        <end position="43"/>
    </location>
</feature>
<keyword evidence="1" id="KW-0472">Membrane</keyword>
<accession>A0A975IX25</accession>